<sequence length="86" mass="9735">MTIRVAQSYGKCCGVHKIRYFLKSGSVATSVRETASRPPSIPEEEWKRKPSPRVGIFWIAASSRSGIRPSHNPRALHSYCRPPPEW</sequence>
<dbReference type="KEGG" id="pfj:MYCFIDRAFT_176020"/>
<organism evidence="1 2">
    <name type="scientific">Pseudocercospora fijiensis (strain CIRAD86)</name>
    <name type="common">Black leaf streak disease fungus</name>
    <name type="synonym">Mycosphaerella fijiensis</name>
    <dbReference type="NCBI Taxonomy" id="383855"/>
    <lineage>
        <taxon>Eukaryota</taxon>
        <taxon>Fungi</taxon>
        <taxon>Dikarya</taxon>
        <taxon>Ascomycota</taxon>
        <taxon>Pezizomycotina</taxon>
        <taxon>Dothideomycetes</taxon>
        <taxon>Dothideomycetidae</taxon>
        <taxon>Mycosphaerellales</taxon>
        <taxon>Mycosphaerellaceae</taxon>
        <taxon>Pseudocercospora</taxon>
    </lineage>
</organism>
<evidence type="ECO:0000313" key="1">
    <source>
        <dbReference type="EMBL" id="EME82474.1"/>
    </source>
</evidence>
<dbReference type="Proteomes" id="UP000016932">
    <property type="component" value="Unassembled WGS sequence"/>
</dbReference>
<dbReference type="AlphaFoldDB" id="M2ZTZ5"/>
<reference evidence="1 2" key="1">
    <citation type="journal article" date="2012" name="PLoS Pathog.">
        <title>Diverse lifestyles and strategies of plant pathogenesis encoded in the genomes of eighteen Dothideomycetes fungi.</title>
        <authorList>
            <person name="Ohm R.A."/>
            <person name="Feau N."/>
            <person name="Henrissat B."/>
            <person name="Schoch C.L."/>
            <person name="Horwitz B.A."/>
            <person name="Barry K.W."/>
            <person name="Condon B.J."/>
            <person name="Copeland A.C."/>
            <person name="Dhillon B."/>
            <person name="Glaser F."/>
            <person name="Hesse C.N."/>
            <person name="Kosti I."/>
            <person name="LaButti K."/>
            <person name="Lindquist E.A."/>
            <person name="Lucas S."/>
            <person name="Salamov A.A."/>
            <person name="Bradshaw R.E."/>
            <person name="Ciuffetti L."/>
            <person name="Hamelin R.C."/>
            <person name="Kema G.H.J."/>
            <person name="Lawrence C."/>
            <person name="Scott J.A."/>
            <person name="Spatafora J.W."/>
            <person name="Turgeon B.G."/>
            <person name="de Wit P.J.G.M."/>
            <person name="Zhong S."/>
            <person name="Goodwin S.B."/>
            <person name="Grigoriev I.V."/>
        </authorList>
    </citation>
    <scope>NUCLEOTIDE SEQUENCE [LARGE SCALE GENOMIC DNA]</scope>
    <source>
        <strain evidence="1 2">CIRAD86</strain>
    </source>
</reference>
<name>M2ZTZ5_PSEFD</name>
<dbReference type="VEuPathDB" id="FungiDB:MYCFIDRAFT_176020"/>
<dbReference type="RefSeq" id="XP_007927831.1">
    <property type="nucleotide sequence ID" value="XM_007929640.1"/>
</dbReference>
<protein>
    <submittedName>
        <fullName evidence="1">Uncharacterized protein</fullName>
    </submittedName>
</protein>
<dbReference type="EMBL" id="KB446559">
    <property type="protein sequence ID" value="EME82474.1"/>
    <property type="molecule type" value="Genomic_DNA"/>
</dbReference>
<gene>
    <name evidence="1" type="ORF">MYCFIDRAFT_176020</name>
</gene>
<accession>M2ZTZ5</accession>
<keyword evidence="2" id="KW-1185">Reference proteome</keyword>
<evidence type="ECO:0000313" key="2">
    <source>
        <dbReference type="Proteomes" id="UP000016932"/>
    </source>
</evidence>
<proteinExistence type="predicted"/>
<dbReference type="HOGENOM" id="CLU_2498818_0_0_1"/>
<dbReference type="GeneID" id="19333484"/>